<organism evidence="1 2">
    <name type="scientific">Spiribacter salilacus</name>
    <dbReference type="NCBI Taxonomy" id="2664894"/>
    <lineage>
        <taxon>Bacteria</taxon>
        <taxon>Pseudomonadati</taxon>
        <taxon>Pseudomonadota</taxon>
        <taxon>Gammaproteobacteria</taxon>
        <taxon>Chromatiales</taxon>
        <taxon>Ectothiorhodospiraceae</taxon>
        <taxon>Spiribacter</taxon>
    </lineage>
</organism>
<comment type="caution">
    <text evidence="1">The sequence shown here is derived from an EMBL/GenBank/DDBJ whole genome shotgun (WGS) entry which is preliminary data.</text>
</comment>
<proteinExistence type="predicted"/>
<dbReference type="InterPro" id="IPR025737">
    <property type="entry name" value="FApF"/>
</dbReference>
<dbReference type="Proteomes" id="UP000433788">
    <property type="component" value="Unassembled WGS sequence"/>
</dbReference>
<evidence type="ECO:0000313" key="2">
    <source>
        <dbReference type="Proteomes" id="UP000433788"/>
    </source>
</evidence>
<keyword evidence="2" id="KW-1185">Reference proteome</keyword>
<evidence type="ECO:0008006" key="3">
    <source>
        <dbReference type="Google" id="ProtNLM"/>
    </source>
</evidence>
<dbReference type="EMBL" id="WJPP01000001">
    <property type="protein sequence ID" value="MRH77105.1"/>
    <property type="molecule type" value="Genomic_DNA"/>
</dbReference>
<sequence length="296" mass="32148">MVSGMGYRKVVGFFLIAIFATTVLARNAYAVDLAPLDGVAPPPGVKGASIALGYRSFDEAYVAGVKQPTEVSLRARTAALRVGTYVPVGRLPGYFYADFPYVELDGNDGVGDVALAGAVWPYANKESGTYFGIAGYLVLPTGDYDVENTLGLNRNPSGNRAVGALQTGLNQRLYNRFNLQVAVDVAVFEDNDEYFGSSLQIGTFEQRSLVSWQAALSYQWSRAFATGVSYFNNSGGEVRTHGGPWSGEVQNERVGLWVRAALSPRMTVALNYKQAIDIQNGLSEADNIQFRIARYF</sequence>
<reference evidence="1 2" key="1">
    <citation type="submission" date="2019-11" db="EMBL/GenBank/DDBJ databases">
        <authorList>
            <person name="Zhang X.Y."/>
        </authorList>
    </citation>
    <scope>NUCLEOTIDE SEQUENCE [LARGE SCALE GENOMIC DNA]</scope>
    <source>
        <strain evidence="1 2">C176</strain>
    </source>
</reference>
<gene>
    <name evidence="1" type="ORF">GH984_00060</name>
</gene>
<evidence type="ECO:0000313" key="1">
    <source>
        <dbReference type="EMBL" id="MRH77105.1"/>
    </source>
</evidence>
<protein>
    <recommendedName>
        <fullName evidence="3">Transporter</fullName>
    </recommendedName>
</protein>
<dbReference type="AlphaFoldDB" id="A0A6N7QKS5"/>
<name>A0A6N7QKS5_9GAMM</name>
<dbReference type="Pfam" id="PF13557">
    <property type="entry name" value="Phenol_MetA_deg"/>
    <property type="match status" value="1"/>
</dbReference>
<accession>A0A6N7QKS5</accession>